<dbReference type="EMBL" id="LR796504">
    <property type="protein sequence ID" value="CAB4148406.1"/>
    <property type="molecule type" value="Genomic_DNA"/>
</dbReference>
<proteinExistence type="predicted"/>
<dbReference type="EMBL" id="LR797498">
    <property type="protein sequence ID" value="CAB4220611.1"/>
    <property type="molecule type" value="Genomic_DNA"/>
</dbReference>
<name>A0A6J5QB91_9CAUD</name>
<evidence type="ECO:0000313" key="1">
    <source>
        <dbReference type="EMBL" id="CAB4148406.1"/>
    </source>
</evidence>
<evidence type="ECO:0000313" key="2">
    <source>
        <dbReference type="EMBL" id="CAB4178801.1"/>
    </source>
</evidence>
<gene>
    <name evidence="2" type="ORF">UFOVP1027_8</name>
    <name evidence="3" type="ORF">UFOVP1182_26</name>
    <name evidence="4" type="ORF">UFOVP1632_42</name>
    <name evidence="1" type="ORF">UFOVP530_8</name>
</gene>
<dbReference type="EMBL" id="LR797121">
    <property type="protein sequence ID" value="CAB4188374.1"/>
    <property type="molecule type" value="Genomic_DNA"/>
</dbReference>
<evidence type="ECO:0000313" key="4">
    <source>
        <dbReference type="EMBL" id="CAB4220611.1"/>
    </source>
</evidence>
<evidence type="ECO:0000313" key="3">
    <source>
        <dbReference type="EMBL" id="CAB4188374.1"/>
    </source>
</evidence>
<protein>
    <submittedName>
        <fullName evidence="2">Uncharacterized protein</fullName>
    </submittedName>
</protein>
<reference evidence="2" key="1">
    <citation type="submission" date="2020-05" db="EMBL/GenBank/DDBJ databases">
        <authorList>
            <person name="Chiriac C."/>
            <person name="Salcher M."/>
            <person name="Ghai R."/>
            <person name="Kavagutti S V."/>
        </authorList>
    </citation>
    <scope>NUCLEOTIDE SEQUENCE</scope>
</reference>
<organism evidence="2">
    <name type="scientific">uncultured Caudovirales phage</name>
    <dbReference type="NCBI Taxonomy" id="2100421"/>
    <lineage>
        <taxon>Viruses</taxon>
        <taxon>Duplodnaviria</taxon>
        <taxon>Heunggongvirae</taxon>
        <taxon>Uroviricota</taxon>
        <taxon>Caudoviricetes</taxon>
        <taxon>Peduoviridae</taxon>
        <taxon>Maltschvirus</taxon>
        <taxon>Maltschvirus maltsch</taxon>
    </lineage>
</organism>
<dbReference type="EMBL" id="LR796974">
    <property type="protein sequence ID" value="CAB4178801.1"/>
    <property type="molecule type" value="Genomic_DNA"/>
</dbReference>
<accession>A0A6J5QB91</accession>
<sequence length="71" mass="8329">MDITEEMIEDCVSDLSINGKYNKLYQMLINEVENQISDNRLNSMVDTLNYVGLDCRKMSKLEILFEYSKLI</sequence>